<feature type="region of interest" description="Disordered" evidence="2">
    <location>
        <begin position="450"/>
        <end position="500"/>
    </location>
</feature>
<organism evidence="4 5">
    <name type="scientific">Macrolepiota fuliginosa MF-IS2</name>
    <dbReference type="NCBI Taxonomy" id="1400762"/>
    <lineage>
        <taxon>Eukaryota</taxon>
        <taxon>Fungi</taxon>
        <taxon>Dikarya</taxon>
        <taxon>Basidiomycota</taxon>
        <taxon>Agaricomycotina</taxon>
        <taxon>Agaricomycetes</taxon>
        <taxon>Agaricomycetidae</taxon>
        <taxon>Agaricales</taxon>
        <taxon>Agaricineae</taxon>
        <taxon>Agaricaceae</taxon>
        <taxon>Macrolepiota</taxon>
    </lineage>
</organism>
<evidence type="ECO:0000256" key="2">
    <source>
        <dbReference type="SAM" id="MobiDB-lite"/>
    </source>
</evidence>
<protein>
    <recommendedName>
        <fullName evidence="3">Nephrocystin 3-like N-terminal domain-containing protein</fullName>
    </recommendedName>
</protein>
<dbReference type="InterPro" id="IPR056884">
    <property type="entry name" value="NPHP3-like_N"/>
</dbReference>
<dbReference type="Pfam" id="PF24883">
    <property type="entry name" value="NPHP3_N"/>
    <property type="match status" value="1"/>
</dbReference>
<evidence type="ECO:0000256" key="1">
    <source>
        <dbReference type="ARBA" id="ARBA00022737"/>
    </source>
</evidence>
<feature type="compositionally biased region" description="Polar residues" evidence="2">
    <location>
        <begin position="451"/>
        <end position="463"/>
    </location>
</feature>
<feature type="domain" description="Nephrocystin 3-like N-terminal" evidence="3">
    <location>
        <begin position="55"/>
        <end position="205"/>
    </location>
</feature>
<dbReference type="AlphaFoldDB" id="A0A9P6BZA7"/>
<dbReference type="PANTHER" id="PTHR10039">
    <property type="entry name" value="AMELOGENIN"/>
    <property type="match status" value="1"/>
</dbReference>
<name>A0A9P6BZA7_9AGAR</name>
<proteinExistence type="predicted"/>
<dbReference type="EMBL" id="MU151266">
    <property type="protein sequence ID" value="KAF9446046.1"/>
    <property type="molecule type" value="Genomic_DNA"/>
</dbReference>
<dbReference type="CDD" id="cd02019">
    <property type="entry name" value="NK"/>
    <property type="match status" value="1"/>
</dbReference>
<keyword evidence="5" id="KW-1185">Reference proteome</keyword>
<dbReference type="Proteomes" id="UP000807342">
    <property type="component" value="Unassembled WGS sequence"/>
</dbReference>
<comment type="caution">
    <text evidence="4">The sequence shown here is derived from an EMBL/GenBank/DDBJ whole genome shotgun (WGS) entry which is preliminary data.</text>
</comment>
<feature type="region of interest" description="Disordered" evidence="2">
    <location>
        <begin position="515"/>
        <end position="542"/>
    </location>
</feature>
<evidence type="ECO:0000313" key="5">
    <source>
        <dbReference type="Proteomes" id="UP000807342"/>
    </source>
</evidence>
<feature type="compositionally biased region" description="Polar residues" evidence="2">
    <location>
        <begin position="529"/>
        <end position="542"/>
    </location>
</feature>
<reference evidence="4" key="1">
    <citation type="submission" date="2020-11" db="EMBL/GenBank/DDBJ databases">
        <authorList>
            <consortium name="DOE Joint Genome Institute"/>
            <person name="Ahrendt S."/>
            <person name="Riley R."/>
            <person name="Andreopoulos W."/>
            <person name="Labutti K."/>
            <person name="Pangilinan J."/>
            <person name="Ruiz-Duenas F.J."/>
            <person name="Barrasa J.M."/>
            <person name="Sanchez-Garcia M."/>
            <person name="Camarero S."/>
            <person name="Miyauchi S."/>
            <person name="Serrano A."/>
            <person name="Linde D."/>
            <person name="Babiker R."/>
            <person name="Drula E."/>
            <person name="Ayuso-Fernandez I."/>
            <person name="Pacheco R."/>
            <person name="Padilla G."/>
            <person name="Ferreira P."/>
            <person name="Barriuso J."/>
            <person name="Kellner H."/>
            <person name="Castanera R."/>
            <person name="Alfaro M."/>
            <person name="Ramirez L."/>
            <person name="Pisabarro A.G."/>
            <person name="Kuo A."/>
            <person name="Tritt A."/>
            <person name="Lipzen A."/>
            <person name="He G."/>
            <person name="Yan M."/>
            <person name="Ng V."/>
            <person name="Cullen D."/>
            <person name="Martin F."/>
            <person name="Rosso M.-N."/>
            <person name="Henrissat B."/>
            <person name="Hibbett D."/>
            <person name="Martinez A.T."/>
            <person name="Grigoriev I.V."/>
        </authorList>
    </citation>
    <scope>NUCLEOTIDE SEQUENCE</scope>
    <source>
        <strain evidence="4">MF-IS2</strain>
    </source>
</reference>
<dbReference type="InterPro" id="IPR027417">
    <property type="entry name" value="P-loop_NTPase"/>
</dbReference>
<keyword evidence="1" id="KW-0677">Repeat</keyword>
<evidence type="ECO:0000259" key="3">
    <source>
        <dbReference type="Pfam" id="PF24883"/>
    </source>
</evidence>
<dbReference type="Gene3D" id="3.40.50.300">
    <property type="entry name" value="P-loop containing nucleotide triphosphate hydrolases"/>
    <property type="match status" value="1"/>
</dbReference>
<sequence length="542" mass="60012">MIEFQRSLGGASGDAMELSLVMLLANVLPDVELDSPARFPLSRCHRGTRRYFRNRVTAWLINSHREEHILWITGPAGVGKSTVAQSIAEHCHQTGRLGAALFFSRAGQSDDVAERVIPTLACQLALRFPDYKALLAAALVDNPGVTEKDLHAQFLELIARPLKKLQRRRLLFSAQNPLVIVLDTLDACGGKAVQTDLVNIITAFTQEFLAIGLLWIFCCRPEPRLRKSLWRTDALGLSRHEVLSMDDVEARDDVEIILRDGLHDIRKQYLYRFGPSEIWPTPVHWWRLMKATSGFYMFASGILEYVGDEHQMDPRALLELCLEFIENSLVPHTLHPFHTLDSLYGQIVLSINPDSLPLTTRILGLCVYHSSDGLTVPDIMNLLGIDQRTLNNALDGLHSVIHVPAPGADDEARIRFYHPSFPDFLKDPNRSGQIAQRILAYKEDPYCHHLQQPTSGASASGSRANIAGPSTRVAEPSLGIDDRLSIGGDPFQGGEPATPLQLQLARGSSSRASFSSSSLEALITPDPSGVQTTSRKGTELSW</sequence>
<dbReference type="SUPFAM" id="SSF52540">
    <property type="entry name" value="P-loop containing nucleoside triphosphate hydrolases"/>
    <property type="match status" value="1"/>
</dbReference>
<accession>A0A9P6BZA7</accession>
<evidence type="ECO:0000313" key="4">
    <source>
        <dbReference type="EMBL" id="KAF9446046.1"/>
    </source>
</evidence>
<dbReference type="OrthoDB" id="2977456at2759"/>
<gene>
    <name evidence="4" type="ORF">P691DRAFT_804792</name>
</gene>
<dbReference type="PANTHER" id="PTHR10039:SF15">
    <property type="entry name" value="NACHT DOMAIN-CONTAINING PROTEIN"/>
    <property type="match status" value="1"/>
</dbReference>